<dbReference type="EMBL" id="UINC01035524">
    <property type="protein sequence ID" value="SVB28062.1"/>
    <property type="molecule type" value="Genomic_DNA"/>
</dbReference>
<organism evidence="1">
    <name type="scientific">marine metagenome</name>
    <dbReference type="NCBI Taxonomy" id="408172"/>
    <lineage>
        <taxon>unclassified sequences</taxon>
        <taxon>metagenomes</taxon>
        <taxon>ecological metagenomes</taxon>
    </lineage>
</organism>
<sequence length="31" mass="3368">GDNFKVDTSTPGTYPLFCALHPDMTATLVVR</sequence>
<feature type="non-terminal residue" evidence="1">
    <location>
        <position position="1"/>
    </location>
</feature>
<accession>A0A382CQF7</accession>
<dbReference type="InterPro" id="IPR008972">
    <property type="entry name" value="Cupredoxin"/>
</dbReference>
<gene>
    <name evidence="1" type="ORF">METZ01_LOCUS180916</name>
</gene>
<evidence type="ECO:0008006" key="2">
    <source>
        <dbReference type="Google" id="ProtNLM"/>
    </source>
</evidence>
<dbReference type="Gene3D" id="2.60.40.420">
    <property type="entry name" value="Cupredoxins - blue copper proteins"/>
    <property type="match status" value="1"/>
</dbReference>
<proteinExistence type="predicted"/>
<evidence type="ECO:0000313" key="1">
    <source>
        <dbReference type="EMBL" id="SVB28062.1"/>
    </source>
</evidence>
<name>A0A382CQF7_9ZZZZ</name>
<dbReference type="AlphaFoldDB" id="A0A382CQF7"/>
<dbReference type="SUPFAM" id="SSF49503">
    <property type="entry name" value="Cupredoxins"/>
    <property type="match status" value="1"/>
</dbReference>
<protein>
    <recommendedName>
        <fullName evidence="2">Blue (type 1) copper domain-containing protein</fullName>
    </recommendedName>
</protein>
<reference evidence="1" key="1">
    <citation type="submission" date="2018-05" db="EMBL/GenBank/DDBJ databases">
        <authorList>
            <person name="Lanie J.A."/>
            <person name="Ng W.-L."/>
            <person name="Kazmierczak K.M."/>
            <person name="Andrzejewski T.M."/>
            <person name="Davidsen T.M."/>
            <person name="Wayne K.J."/>
            <person name="Tettelin H."/>
            <person name="Glass J.I."/>
            <person name="Rusch D."/>
            <person name="Podicherti R."/>
            <person name="Tsui H.-C.T."/>
            <person name="Winkler M.E."/>
        </authorList>
    </citation>
    <scope>NUCLEOTIDE SEQUENCE</scope>
</reference>